<dbReference type="Proteomes" id="UP000002320">
    <property type="component" value="Unassembled WGS sequence"/>
</dbReference>
<gene>
    <name evidence="2" type="primary">6047114</name>
    <name evidence="1" type="ORF">CpipJ_CPIJ014184</name>
</gene>
<name>B0X3J1_CULQU</name>
<dbReference type="KEGG" id="cqu:CpipJ_CPIJ014184"/>
<dbReference type="InParanoid" id="B0X3J1"/>
<dbReference type="HOGENOM" id="CLU_2429216_0_0_1"/>
<dbReference type="VEuPathDB" id="VectorBase:CPIJ014184"/>
<keyword evidence="3" id="KW-1185">Reference proteome</keyword>
<reference evidence="2" key="2">
    <citation type="submission" date="2020-05" db="UniProtKB">
        <authorList>
            <consortium name="EnsemblMetazoa"/>
        </authorList>
    </citation>
    <scope>IDENTIFICATION</scope>
    <source>
        <strain evidence="2">JHB</strain>
    </source>
</reference>
<reference evidence="1" key="1">
    <citation type="submission" date="2007-03" db="EMBL/GenBank/DDBJ databases">
        <title>Annotation of Culex pipiens quinquefasciatus.</title>
        <authorList>
            <consortium name="The Broad Institute Genome Sequencing Platform"/>
            <person name="Atkinson P.W."/>
            <person name="Hemingway J."/>
            <person name="Christensen B.M."/>
            <person name="Higgs S."/>
            <person name="Kodira C."/>
            <person name="Hannick L."/>
            <person name="Megy K."/>
            <person name="O'Leary S."/>
            <person name="Pearson M."/>
            <person name="Haas B.J."/>
            <person name="Mauceli E."/>
            <person name="Wortman J.R."/>
            <person name="Lee N.H."/>
            <person name="Guigo R."/>
            <person name="Stanke M."/>
            <person name="Alvarado L."/>
            <person name="Amedeo P."/>
            <person name="Antoine C.H."/>
            <person name="Arensburger P."/>
            <person name="Bidwell S.L."/>
            <person name="Crawford M."/>
            <person name="Camaro F."/>
            <person name="Devon K."/>
            <person name="Engels R."/>
            <person name="Hammond M."/>
            <person name="Howarth C."/>
            <person name="Koehrsen M."/>
            <person name="Lawson D."/>
            <person name="Montgomery P."/>
            <person name="Nene V."/>
            <person name="Nusbaum C."/>
            <person name="Puiu D."/>
            <person name="Romero-Severson J."/>
            <person name="Severson D.W."/>
            <person name="Shumway M."/>
            <person name="Sisk P."/>
            <person name="Stolte C."/>
            <person name="Zeng Q."/>
            <person name="Eisenstadt E."/>
            <person name="Fraser-Liggett C."/>
            <person name="Strausberg R."/>
            <person name="Galagan J."/>
            <person name="Birren B."/>
            <person name="Collins F.H."/>
        </authorList>
    </citation>
    <scope>NUCLEOTIDE SEQUENCE [LARGE SCALE GENOMIC DNA]</scope>
    <source>
        <strain evidence="1">JHB</strain>
    </source>
</reference>
<dbReference type="VEuPathDB" id="VectorBase:CQUJHB006211"/>
<sequence length="91" mass="9989">MSSVVQCPMGDIFDPDASACKLPAVPEDCMKIKCDVNQLFSRYGTSKSFYGYCERNAGLLSTTYIRIFKCPDGTTFNGKGCSYGCPEVGRF</sequence>
<dbReference type="AlphaFoldDB" id="B0X3J1"/>
<evidence type="ECO:0000313" key="2">
    <source>
        <dbReference type="EnsemblMetazoa" id="CPIJ014184-PA"/>
    </source>
</evidence>
<dbReference type="EnsemblMetazoa" id="CPIJ014184-RA">
    <property type="protein sequence ID" value="CPIJ014184-PA"/>
    <property type="gene ID" value="CPIJ014184"/>
</dbReference>
<protein>
    <recommendedName>
        <fullName evidence="4">Chitin-binding type-2 domain-containing protein</fullName>
    </recommendedName>
</protein>
<dbReference type="EMBL" id="DS232315">
    <property type="protein sequence ID" value="EDS39883.1"/>
    <property type="molecule type" value="Genomic_DNA"/>
</dbReference>
<evidence type="ECO:0000313" key="3">
    <source>
        <dbReference type="Proteomes" id="UP000002320"/>
    </source>
</evidence>
<dbReference type="OrthoDB" id="7758608at2759"/>
<proteinExistence type="predicted"/>
<organism>
    <name type="scientific">Culex quinquefasciatus</name>
    <name type="common">Southern house mosquito</name>
    <name type="synonym">Culex pungens</name>
    <dbReference type="NCBI Taxonomy" id="7176"/>
    <lineage>
        <taxon>Eukaryota</taxon>
        <taxon>Metazoa</taxon>
        <taxon>Ecdysozoa</taxon>
        <taxon>Arthropoda</taxon>
        <taxon>Hexapoda</taxon>
        <taxon>Insecta</taxon>
        <taxon>Pterygota</taxon>
        <taxon>Neoptera</taxon>
        <taxon>Endopterygota</taxon>
        <taxon>Diptera</taxon>
        <taxon>Nematocera</taxon>
        <taxon>Culicoidea</taxon>
        <taxon>Culicidae</taxon>
        <taxon>Culicinae</taxon>
        <taxon>Culicini</taxon>
        <taxon>Culex</taxon>
        <taxon>Culex</taxon>
    </lineage>
</organism>
<evidence type="ECO:0008006" key="4">
    <source>
        <dbReference type="Google" id="ProtNLM"/>
    </source>
</evidence>
<accession>B0X3J1</accession>
<evidence type="ECO:0000313" key="1">
    <source>
        <dbReference type="EMBL" id="EDS39883.1"/>
    </source>
</evidence>